<feature type="domain" description="Mur ligase C-terminal" evidence="10">
    <location>
        <begin position="317"/>
        <end position="449"/>
    </location>
</feature>
<accession>A0A1B1AD63</accession>
<evidence type="ECO:0000313" key="13">
    <source>
        <dbReference type="Proteomes" id="UP000092498"/>
    </source>
</evidence>
<dbReference type="InterPro" id="IPR000713">
    <property type="entry name" value="Mur_ligase_N"/>
</dbReference>
<dbReference type="RefSeq" id="WP_066766646.1">
    <property type="nucleotide sequence ID" value="NZ_CP013244.1"/>
</dbReference>
<dbReference type="EMBL" id="CP013244">
    <property type="protein sequence ID" value="ANP44496.1"/>
    <property type="molecule type" value="Genomic_DNA"/>
</dbReference>
<sequence>MSQAKSYFFSGVGGSGMLPLALILRGKGVDVAGSDRSLDQGRLGAKFEYLKAQGIALFPQDGSGITSADQILVRSAAVEDTVGDVVAAKRVGAEDLKRPQLLAELFNAARLRIGVAGTSGKSTTTGMIAWLLHRAGRDPTVMNGAVMKNFVTPDALFASALVGKGDAFVSEVDESDGSIARYEPTIAVVNNIALDHKSMDELRALFSGFVNKAEVAVLNLDNEETAALVLATKVRTRTYSLRSGLADLHCSAIRLAPDGVSFDVLEKDTRATATVDLAVPGEHNVSNALAALSAARACGLSLQEAAIALKGFSGTKRRLEVVGKAYDVTVIDDFGHNPDKITATLNTLHAFPGRLLIMFQPHGFGPLRLMKNEFIDCFARNMADDDVLIMPDPVYFGGTVDRAVTSQHIVAGVRSRGLQAMAFAERGACGDKLIELAEPHDRIVVMGARDDTLSVFAAELVDRLSRK</sequence>
<keyword evidence="6" id="KW-0573">Peptidoglycan synthesis</keyword>
<keyword evidence="4" id="KW-0067">ATP-binding</keyword>
<dbReference type="AlphaFoldDB" id="A0A1B1AD63"/>
<dbReference type="Pfam" id="PF01225">
    <property type="entry name" value="Mur_ligase"/>
    <property type="match status" value="1"/>
</dbReference>
<dbReference type="Proteomes" id="UP000092498">
    <property type="component" value="Chromosome"/>
</dbReference>
<dbReference type="Gene3D" id="3.40.50.720">
    <property type="entry name" value="NAD(P)-binding Rossmann-like Domain"/>
    <property type="match status" value="1"/>
</dbReference>
<dbReference type="PANTHER" id="PTHR43445">
    <property type="entry name" value="UDP-N-ACETYLMURAMATE--L-ALANINE LIGASE-RELATED"/>
    <property type="match status" value="1"/>
</dbReference>
<dbReference type="InterPro" id="IPR004101">
    <property type="entry name" value="Mur_ligase_C"/>
</dbReference>
<gene>
    <name evidence="12" type="ORF">ATE48_00440</name>
</gene>
<dbReference type="SUPFAM" id="SSF51984">
    <property type="entry name" value="MurCD N-terminal domain"/>
    <property type="match status" value="1"/>
</dbReference>
<dbReference type="InterPro" id="IPR050061">
    <property type="entry name" value="MurCDEF_pg_biosynth"/>
</dbReference>
<name>A0A1B1AD63_9PROT</name>
<keyword evidence="8" id="KW-0961">Cell wall biogenesis/degradation</keyword>
<keyword evidence="2" id="KW-0132">Cell division</keyword>
<keyword evidence="5" id="KW-0133">Cell shape</keyword>
<protein>
    <submittedName>
        <fullName evidence="12">UDP-N-acetylmuramate--alanine ligase</fullName>
    </submittedName>
</protein>
<dbReference type="InterPro" id="IPR013221">
    <property type="entry name" value="Mur_ligase_cen"/>
</dbReference>
<dbReference type="InterPro" id="IPR036565">
    <property type="entry name" value="Mur-like_cat_sf"/>
</dbReference>
<keyword evidence="7" id="KW-0131">Cell cycle</keyword>
<dbReference type="Gene3D" id="3.90.190.20">
    <property type="entry name" value="Mur ligase, C-terminal domain"/>
    <property type="match status" value="1"/>
</dbReference>
<evidence type="ECO:0000256" key="5">
    <source>
        <dbReference type="ARBA" id="ARBA00022960"/>
    </source>
</evidence>
<dbReference type="InterPro" id="IPR036615">
    <property type="entry name" value="Mur_ligase_C_dom_sf"/>
</dbReference>
<evidence type="ECO:0000256" key="2">
    <source>
        <dbReference type="ARBA" id="ARBA00022618"/>
    </source>
</evidence>
<dbReference type="GO" id="GO:0071555">
    <property type="term" value="P:cell wall organization"/>
    <property type="evidence" value="ECO:0007669"/>
    <property type="project" value="UniProtKB-KW"/>
</dbReference>
<dbReference type="OrthoDB" id="9804126at2"/>
<organism evidence="12 13">
    <name type="scientific">Candidatus Viadribacter manganicus</name>
    <dbReference type="NCBI Taxonomy" id="1759059"/>
    <lineage>
        <taxon>Bacteria</taxon>
        <taxon>Pseudomonadati</taxon>
        <taxon>Pseudomonadota</taxon>
        <taxon>Alphaproteobacteria</taxon>
        <taxon>Hyphomonadales</taxon>
        <taxon>Hyphomonadaceae</taxon>
        <taxon>Candidatus Viadribacter</taxon>
    </lineage>
</organism>
<dbReference type="GO" id="GO:0051301">
    <property type="term" value="P:cell division"/>
    <property type="evidence" value="ECO:0007669"/>
    <property type="project" value="UniProtKB-KW"/>
</dbReference>
<dbReference type="GO" id="GO:0009252">
    <property type="term" value="P:peptidoglycan biosynthetic process"/>
    <property type="evidence" value="ECO:0007669"/>
    <property type="project" value="UniProtKB-KW"/>
</dbReference>
<evidence type="ECO:0000256" key="7">
    <source>
        <dbReference type="ARBA" id="ARBA00023306"/>
    </source>
</evidence>
<evidence type="ECO:0000256" key="8">
    <source>
        <dbReference type="ARBA" id="ARBA00023316"/>
    </source>
</evidence>
<keyword evidence="1 12" id="KW-0436">Ligase</keyword>
<evidence type="ECO:0000259" key="9">
    <source>
        <dbReference type="Pfam" id="PF01225"/>
    </source>
</evidence>
<dbReference type="GO" id="GO:0005524">
    <property type="term" value="F:ATP binding"/>
    <property type="evidence" value="ECO:0007669"/>
    <property type="project" value="UniProtKB-KW"/>
</dbReference>
<dbReference type="Gene3D" id="3.40.1190.10">
    <property type="entry name" value="Mur-like, catalytic domain"/>
    <property type="match status" value="1"/>
</dbReference>
<evidence type="ECO:0000313" key="12">
    <source>
        <dbReference type="EMBL" id="ANP44496.1"/>
    </source>
</evidence>
<reference evidence="12 13" key="1">
    <citation type="submission" date="2015-11" db="EMBL/GenBank/DDBJ databases">
        <title>Whole-Genome Sequence of Candidatus Oderbacter manganicum from the National Park Lower Oder Valley, Germany.</title>
        <authorList>
            <person name="Braun B."/>
            <person name="Liere K."/>
            <person name="Szewzyk U."/>
        </authorList>
    </citation>
    <scope>NUCLEOTIDE SEQUENCE [LARGE SCALE GENOMIC DNA]</scope>
    <source>
        <strain evidence="12 13">OTSz_A_272</strain>
    </source>
</reference>
<dbReference type="InParanoid" id="A0A1B1AD63"/>
<evidence type="ECO:0000256" key="1">
    <source>
        <dbReference type="ARBA" id="ARBA00022598"/>
    </source>
</evidence>
<feature type="domain" description="Mur ligase N-terminal catalytic" evidence="9">
    <location>
        <begin position="9"/>
        <end position="108"/>
    </location>
</feature>
<evidence type="ECO:0000256" key="4">
    <source>
        <dbReference type="ARBA" id="ARBA00022840"/>
    </source>
</evidence>
<dbReference type="Pfam" id="PF02875">
    <property type="entry name" value="Mur_ligase_C"/>
    <property type="match status" value="1"/>
</dbReference>
<dbReference type="STRING" id="1759059.ATE48_00440"/>
<dbReference type="KEGG" id="cbot:ATE48_00440"/>
<feature type="domain" description="Mur ligase central" evidence="11">
    <location>
        <begin position="115"/>
        <end position="295"/>
    </location>
</feature>
<dbReference type="SUPFAM" id="SSF53244">
    <property type="entry name" value="MurD-like peptide ligases, peptide-binding domain"/>
    <property type="match status" value="1"/>
</dbReference>
<evidence type="ECO:0000259" key="10">
    <source>
        <dbReference type="Pfam" id="PF02875"/>
    </source>
</evidence>
<evidence type="ECO:0000256" key="3">
    <source>
        <dbReference type="ARBA" id="ARBA00022741"/>
    </source>
</evidence>
<evidence type="ECO:0000256" key="6">
    <source>
        <dbReference type="ARBA" id="ARBA00022984"/>
    </source>
</evidence>
<dbReference type="SUPFAM" id="SSF53623">
    <property type="entry name" value="MurD-like peptide ligases, catalytic domain"/>
    <property type="match status" value="1"/>
</dbReference>
<dbReference type="GO" id="GO:0016881">
    <property type="term" value="F:acid-amino acid ligase activity"/>
    <property type="evidence" value="ECO:0007669"/>
    <property type="project" value="InterPro"/>
</dbReference>
<dbReference type="GO" id="GO:0008360">
    <property type="term" value="P:regulation of cell shape"/>
    <property type="evidence" value="ECO:0007669"/>
    <property type="project" value="UniProtKB-KW"/>
</dbReference>
<dbReference type="Pfam" id="PF08245">
    <property type="entry name" value="Mur_ligase_M"/>
    <property type="match status" value="1"/>
</dbReference>
<proteinExistence type="predicted"/>
<keyword evidence="3" id="KW-0547">Nucleotide-binding</keyword>
<keyword evidence="13" id="KW-1185">Reference proteome</keyword>
<dbReference type="PANTHER" id="PTHR43445:SF3">
    <property type="entry name" value="UDP-N-ACETYLMURAMATE--L-ALANINE LIGASE"/>
    <property type="match status" value="1"/>
</dbReference>
<evidence type="ECO:0000259" key="11">
    <source>
        <dbReference type="Pfam" id="PF08245"/>
    </source>
</evidence>